<dbReference type="AlphaFoldDB" id="A0A9Y2MRY3"/>
<dbReference type="EMBL" id="CP127294">
    <property type="protein sequence ID" value="WIX78970.1"/>
    <property type="molecule type" value="Genomic_DNA"/>
</dbReference>
<dbReference type="SUPFAM" id="SSF53335">
    <property type="entry name" value="S-adenosyl-L-methionine-dependent methyltransferases"/>
    <property type="match status" value="1"/>
</dbReference>
<feature type="domain" description="Methyltransferase type 12" evidence="1">
    <location>
        <begin position="58"/>
        <end position="153"/>
    </location>
</feature>
<dbReference type="RefSeq" id="WP_285969667.1">
    <property type="nucleotide sequence ID" value="NZ_CP127294.1"/>
</dbReference>
<evidence type="ECO:0000313" key="3">
    <source>
        <dbReference type="Proteomes" id="UP001236014"/>
    </source>
</evidence>
<keyword evidence="2" id="KW-0808">Transferase</keyword>
<organism evidence="2 3">
    <name type="scientific">Amycolatopsis carbonis</name>
    <dbReference type="NCBI Taxonomy" id="715471"/>
    <lineage>
        <taxon>Bacteria</taxon>
        <taxon>Bacillati</taxon>
        <taxon>Actinomycetota</taxon>
        <taxon>Actinomycetes</taxon>
        <taxon>Pseudonocardiales</taxon>
        <taxon>Pseudonocardiaceae</taxon>
        <taxon>Amycolatopsis</taxon>
    </lineage>
</organism>
<keyword evidence="3" id="KW-1185">Reference proteome</keyword>
<dbReference type="GO" id="GO:0008168">
    <property type="term" value="F:methyltransferase activity"/>
    <property type="evidence" value="ECO:0007669"/>
    <property type="project" value="UniProtKB-KW"/>
</dbReference>
<protein>
    <submittedName>
        <fullName evidence="2">Class I SAM-dependent methyltransferase</fullName>
        <ecNumber evidence="2">2.1.1.-</ecNumber>
    </submittedName>
</protein>
<dbReference type="EC" id="2.1.1.-" evidence="2"/>
<gene>
    <name evidence="2" type="ORF">QRX50_47890</name>
</gene>
<dbReference type="CDD" id="cd02440">
    <property type="entry name" value="AdoMet_MTases"/>
    <property type="match status" value="1"/>
</dbReference>
<proteinExistence type="predicted"/>
<reference evidence="2 3" key="1">
    <citation type="submission" date="2023-06" db="EMBL/GenBank/DDBJ databases">
        <authorList>
            <person name="Oyuntsetseg B."/>
            <person name="Kim S.B."/>
        </authorList>
    </citation>
    <scope>NUCLEOTIDE SEQUENCE [LARGE SCALE GENOMIC DNA]</scope>
    <source>
        <strain evidence="2 3">2-15</strain>
    </source>
</reference>
<dbReference type="KEGG" id="acab:QRX50_47890"/>
<dbReference type="Pfam" id="PF08242">
    <property type="entry name" value="Methyltransf_12"/>
    <property type="match status" value="1"/>
</dbReference>
<dbReference type="GO" id="GO:0032259">
    <property type="term" value="P:methylation"/>
    <property type="evidence" value="ECO:0007669"/>
    <property type="project" value="UniProtKB-KW"/>
</dbReference>
<keyword evidence="2" id="KW-0489">Methyltransferase</keyword>
<dbReference type="Proteomes" id="UP001236014">
    <property type="component" value="Chromosome"/>
</dbReference>
<dbReference type="Gene3D" id="3.40.50.150">
    <property type="entry name" value="Vaccinia Virus protein VP39"/>
    <property type="match status" value="1"/>
</dbReference>
<accession>A0A9Y2MRY3</accession>
<evidence type="ECO:0000313" key="2">
    <source>
        <dbReference type="EMBL" id="WIX78970.1"/>
    </source>
</evidence>
<sequence length="273" mass="30722">MTNSFDLNRANWDERAAVHAKSEYYGFERFRTDPEYLSDVVRFDLPRLGDVSCLRGVHLQCHIGTDTLSLSRLGARMSGLDLSPGSLVQARRLADSVGAEIDYHEANTYDAVDVFGEGTFDLVYTGIGALCWLPRIAEWATVVARLLKPGGRLFLREGHPMLWGLDDEAERAGPKYDYFEHAEPLVWDDDTTYVDTDDPLTKTTTHSWNHSLGEIITALLENGLTLTAFTEHDTVPWNALPHEMHQVDGGEWRLRENPRRLAASYTLQAAKVS</sequence>
<dbReference type="InterPro" id="IPR013217">
    <property type="entry name" value="Methyltransf_12"/>
</dbReference>
<name>A0A9Y2MRY3_9PSEU</name>
<dbReference type="InterPro" id="IPR029063">
    <property type="entry name" value="SAM-dependent_MTases_sf"/>
</dbReference>
<evidence type="ECO:0000259" key="1">
    <source>
        <dbReference type="Pfam" id="PF08242"/>
    </source>
</evidence>